<dbReference type="SUPFAM" id="SSF46785">
    <property type="entry name" value="Winged helix' DNA-binding domain"/>
    <property type="match status" value="1"/>
</dbReference>
<reference evidence="3" key="1">
    <citation type="submission" date="2021-01" db="EMBL/GenBank/DDBJ databases">
        <title>YIM 132084 draft genome.</title>
        <authorList>
            <person name="An D."/>
        </authorList>
    </citation>
    <scope>NUCLEOTIDE SEQUENCE</scope>
    <source>
        <strain evidence="3">YIM 132084</strain>
    </source>
</reference>
<dbReference type="InterPro" id="IPR036390">
    <property type="entry name" value="WH_DNA-bd_sf"/>
</dbReference>
<dbReference type="Gene3D" id="1.10.10.10">
    <property type="entry name" value="Winged helix-like DNA-binding domain superfamily/Winged helix DNA-binding domain"/>
    <property type="match status" value="1"/>
</dbReference>
<evidence type="ECO:0000259" key="2">
    <source>
        <dbReference type="PROSITE" id="PS50995"/>
    </source>
</evidence>
<dbReference type="SMART" id="SM00347">
    <property type="entry name" value="HTH_MARR"/>
    <property type="match status" value="1"/>
</dbReference>
<evidence type="ECO:0000313" key="4">
    <source>
        <dbReference type="Proteomes" id="UP000663792"/>
    </source>
</evidence>
<protein>
    <submittedName>
        <fullName evidence="3">Winged helix-turn-helix transcriptional regulator</fullName>
    </submittedName>
</protein>
<accession>A0A938YE10</accession>
<dbReference type="PANTHER" id="PTHR33164">
    <property type="entry name" value="TRANSCRIPTIONAL REGULATOR, MARR FAMILY"/>
    <property type="match status" value="1"/>
</dbReference>
<dbReference type="GO" id="GO:0006950">
    <property type="term" value="P:response to stress"/>
    <property type="evidence" value="ECO:0007669"/>
    <property type="project" value="TreeGrafter"/>
</dbReference>
<keyword evidence="4" id="KW-1185">Reference proteome</keyword>
<dbReference type="InterPro" id="IPR000835">
    <property type="entry name" value="HTH_MarR-typ"/>
</dbReference>
<dbReference type="InterPro" id="IPR039422">
    <property type="entry name" value="MarR/SlyA-like"/>
</dbReference>
<dbReference type="InterPro" id="IPR036388">
    <property type="entry name" value="WH-like_DNA-bd_sf"/>
</dbReference>
<feature type="domain" description="HTH marR-type" evidence="2">
    <location>
        <begin position="29"/>
        <end position="164"/>
    </location>
</feature>
<name>A0A938YE10_9ACTN</name>
<sequence>MSAPSTRPPSATGAPDATGPGCGPEPGGSDSLSEAFWSVARTLRRSTQLALAPWEVSPSQVRALSVLTRHGDQRLGALADHLHIAPRSATEVVDGLQERGLVDRRADPDDRRATVVTLTAAGHDAVAAIGAARSAEADRFFAVLDERDRHELARLLRLLQPARTDR</sequence>
<proteinExistence type="predicted"/>
<feature type="region of interest" description="Disordered" evidence="1">
    <location>
        <begin position="1"/>
        <end position="33"/>
    </location>
</feature>
<comment type="caution">
    <text evidence="3">The sequence shown here is derived from an EMBL/GenBank/DDBJ whole genome shotgun (WGS) entry which is preliminary data.</text>
</comment>
<gene>
    <name evidence="3" type="ORF">JL106_11160</name>
</gene>
<organism evidence="3 4">
    <name type="scientific">Nakamurella leprariae</name>
    <dbReference type="NCBI Taxonomy" id="2803911"/>
    <lineage>
        <taxon>Bacteria</taxon>
        <taxon>Bacillati</taxon>
        <taxon>Actinomycetota</taxon>
        <taxon>Actinomycetes</taxon>
        <taxon>Nakamurellales</taxon>
        <taxon>Nakamurellaceae</taxon>
        <taxon>Nakamurella</taxon>
    </lineage>
</organism>
<dbReference type="AlphaFoldDB" id="A0A938YE10"/>
<dbReference type="Proteomes" id="UP000663792">
    <property type="component" value="Unassembled WGS sequence"/>
</dbReference>
<dbReference type="EMBL" id="JAERWK010000014">
    <property type="protein sequence ID" value="MBM9467841.1"/>
    <property type="molecule type" value="Genomic_DNA"/>
</dbReference>
<dbReference type="PANTHER" id="PTHR33164:SF43">
    <property type="entry name" value="HTH-TYPE TRANSCRIPTIONAL REPRESSOR YETL"/>
    <property type="match status" value="1"/>
</dbReference>
<dbReference type="Pfam" id="PF01047">
    <property type="entry name" value="MarR"/>
    <property type="match status" value="1"/>
</dbReference>
<evidence type="ECO:0000256" key="1">
    <source>
        <dbReference type="SAM" id="MobiDB-lite"/>
    </source>
</evidence>
<dbReference type="PROSITE" id="PS50995">
    <property type="entry name" value="HTH_MARR_2"/>
    <property type="match status" value="1"/>
</dbReference>
<dbReference type="GO" id="GO:0003700">
    <property type="term" value="F:DNA-binding transcription factor activity"/>
    <property type="evidence" value="ECO:0007669"/>
    <property type="project" value="InterPro"/>
</dbReference>
<evidence type="ECO:0000313" key="3">
    <source>
        <dbReference type="EMBL" id="MBM9467841.1"/>
    </source>
</evidence>